<evidence type="ECO:0000313" key="2">
    <source>
        <dbReference type="Proteomes" id="UP001246858"/>
    </source>
</evidence>
<proteinExistence type="predicted"/>
<organism evidence="1 2">
    <name type="scientific">Pedobacter africanus</name>
    <dbReference type="NCBI Taxonomy" id="151894"/>
    <lineage>
        <taxon>Bacteria</taxon>
        <taxon>Pseudomonadati</taxon>
        <taxon>Bacteroidota</taxon>
        <taxon>Sphingobacteriia</taxon>
        <taxon>Sphingobacteriales</taxon>
        <taxon>Sphingobacteriaceae</taxon>
        <taxon>Pedobacter</taxon>
    </lineage>
</organism>
<dbReference type="EMBL" id="JAVDTF010000003">
    <property type="protein sequence ID" value="MDR6784638.1"/>
    <property type="molecule type" value="Genomic_DNA"/>
</dbReference>
<protein>
    <submittedName>
        <fullName evidence="1">Two-component system LytT family response regulator</fullName>
    </submittedName>
</protein>
<comment type="caution">
    <text evidence="1">The sequence shown here is derived from an EMBL/GenBank/DDBJ whole genome shotgun (WGS) entry which is preliminary data.</text>
</comment>
<gene>
    <name evidence="1" type="ORF">J2X78_003212</name>
</gene>
<keyword evidence="2" id="KW-1185">Reference proteome</keyword>
<dbReference type="Proteomes" id="UP001246858">
    <property type="component" value="Unassembled WGS sequence"/>
</dbReference>
<sequence>MKTLIIDDEQSNVENLSNLIREYCPRLTLVGTANNVSQALQQIAAQQPDLLLLDIHMGKETGFDLLRLLPTKDFEVIFVTAFNEYGIDAIKFAAVDYLLKPVDIAELVLAVNKAEEKIATKQTAQQLNFLLNHLKSTGTAPAKIALPQLHEIRYVSVSDIIRCEADNSYTHFFLSSFEKILVSKSLKEYAEMLTSAGFLRTHQSHLVNKIFIKSWIKEDGGMLLLNNGDKIPVSRPNKTAVQAALNHDRPLNFTRGFNI</sequence>
<evidence type="ECO:0000313" key="1">
    <source>
        <dbReference type="EMBL" id="MDR6784638.1"/>
    </source>
</evidence>
<name>A0ACC6KZY3_9SPHI</name>
<accession>A0ACC6KZY3</accession>
<reference evidence="1" key="1">
    <citation type="submission" date="2023-07" db="EMBL/GenBank/DDBJ databases">
        <title>Sorghum-associated microbial communities from plants grown in Nebraska, USA.</title>
        <authorList>
            <person name="Schachtman D."/>
        </authorList>
    </citation>
    <scope>NUCLEOTIDE SEQUENCE</scope>
    <source>
        <strain evidence="1">2697</strain>
    </source>
</reference>